<evidence type="ECO:0008006" key="3">
    <source>
        <dbReference type="Google" id="ProtNLM"/>
    </source>
</evidence>
<accession>A0ABU4Z2N1</accession>
<evidence type="ECO:0000313" key="1">
    <source>
        <dbReference type="EMBL" id="MDX8493470.1"/>
    </source>
</evidence>
<comment type="caution">
    <text evidence="1">The sequence shown here is derived from an EMBL/GenBank/DDBJ whole genome shotgun (WGS) entry which is preliminary data.</text>
</comment>
<protein>
    <recommendedName>
        <fullName evidence="3">Secreted protein</fullName>
    </recommendedName>
</protein>
<dbReference type="Proteomes" id="UP001271249">
    <property type="component" value="Unassembled WGS sequence"/>
</dbReference>
<dbReference type="RefSeq" id="WP_320227402.1">
    <property type="nucleotide sequence ID" value="NZ_JAVIJB010000015.1"/>
</dbReference>
<organism evidence="1 2">
    <name type="scientific">Mesorhizobium captivum</name>
    <dbReference type="NCBI Taxonomy" id="3072319"/>
    <lineage>
        <taxon>Bacteria</taxon>
        <taxon>Pseudomonadati</taxon>
        <taxon>Pseudomonadota</taxon>
        <taxon>Alphaproteobacteria</taxon>
        <taxon>Hyphomicrobiales</taxon>
        <taxon>Phyllobacteriaceae</taxon>
        <taxon>Mesorhizobium</taxon>
    </lineage>
</organism>
<evidence type="ECO:0000313" key="2">
    <source>
        <dbReference type="Proteomes" id="UP001271249"/>
    </source>
</evidence>
<gene>
    <name evidence="1" type="ORF">RFN29_18030</name>
</gene>
<dbReference type="EMBL" id="JAVIJC010000018">
    <property type="protein sequence ID" value="MDX8493470.1"/>
    <property type="molecule type" value="Genomic_DNA"/>
</dbReference>
<name>A0ABU4Z2N1_9HYPH</name>
<proteinExistence type="predicted"/>
<reference evidence="1 2" key="1">
    <citation type="submission" date="2023-08" db="EMBL/GenBank/DDBJ databases">
        <title>Implementing the SeqCode for naming new Mesorhizobium species isolated from Vachellia karroo root nodules.</title>
        <authorList>
            <person name="Van Lill M."/>
        </authorList>
    </citation>
    <scope>NUCLEOTIDE SEQUENCE [LARGE SCALE GENOMIC DNA]</scope>
    <source>
        <strain evidence="1 2">VK22B</strain>
    </source>
</reference>
<sequence>MTITGSFFSVACCFWQPATERVAAQASSKKTFERDRRLGGEDGKADDVAFLLIIPLSPREAAPDGGTSRIKEDNRSAGKGNHFRTFIAGLVEIDFGPKRFTVSWKRRAARCFCWTQFRTENRFTLFLELLLGQAQSTGPMCRLEENLK</sequence>
<keyword evidence="2" id="KW-1185">Reference proteome</keyword>